<dbReference type="RefSeq" id="WP_160631621.1">
    <property type="nucleotide sequence ID" value="NZ_WWNE01000003.1"/>
</dbReference>
<comment type="similarity">
    <text evidence="1">Belongs to the sigma-70 factor family. ECF subfamily.</text>
</comment>
<evidence type="ECO:0000256" key="3">
    <source>
        <dbReference type="ARBA" id="ARBA00023082"/>
    </source>
</evidence>
<dbReference type="InterPro" id="IPR039425">
    <property type="entry name" value="RNA_pol_sigma-70-like"/>
</dbReference>
<dbReference type="SUPFAM" id="SSF88659">
    <property type="entry name" value="Sigma3 and sigma4 domains of RNA polymerase sigma factors"/>
    <property type="match status" value="1"/>
</dbReference>
<keyword evidence="2" id="KW-0805">Transcription regulation</keyword>
<comment type="caution">
    <text evidence="7">The sequence shown here is derived from an EMBL/GenBank/DDBJ whole genome shotgun (WGS) entry which is preliminary data.</text>
</comment>
<dbReference type="NCBIfam" id="TIGR02937">
    <property type="entry name" value="sigma70-ECF"/>
    <property type="match status" value="1"/>
</dbReference>
<dbReference type="GO" id="GO:0016987">
    <property type="term" value="F:sigma factor activity"/>
    <property type="evidence" value="ECO:0007669"/>
    <property type="project" value="UniProtKB-KW"/>
</dbReference>
<dbReference type="InterPro" id="IPR013324">
    <property type="entry name" value="RNA_pol_sigma_r3/r4-like"/>
</dbReference>
<evidence type="ECO:0000256" key="2">
    <source>
        <dbReference type="ARBA" id="ARBA00023015"/>
    </source>
</evidence>
<keyword evidence="4" id="KW-0804">Transcription</keyword>
<dbReference type="InterPro" id="IPR007627">
    <property type="entry name" value="RNA_pol_sigma70_r2"/>
</dbReference>
<dbReference type="PANTHER" id="PTHR43133:SF46">
    <property type="entry name" value="RNA POLYMERASE SIGMA-70 FACTOR ECF SUBFAMILY"/>
    <property type="match status" value="1"/>
</dbReference>
<dbReference type="GO" id="GO:0006352">
    <property type="term" value="P:DNA-templated transcription initiation"/>
    <property type="evidence" value="ECO:0007669"/>
    <property type="project" value="InterPro"/>
</dbReference>
<dbReference type="PANTHER" id="PTHR43133">
    <property type="entry name" value="RNA POLYMERASE ECF-TYPE SIGMA FACTO"/>
    <property type="match status" value="1"/>
</dbReference>
<protein>
    <submittedName>
        <fullName evidence="7">Sigma-70 family RNA polymerase sigma factor</fullName>
    </submittedName>
</protein>
<dbReference type="AlphaFoldDB" id="A0A6N9NHF8"/>
<dbReference type="InterPro" id="IPR013249">
    <property type="entry name" value="RNA_pol_sigma70_r4_t2"/>
</dbReference>
<name>A0A6N9NHF8_9FLAO</name>
<evidence type="ECO:0000256" key="4">
    <source>
        <dbReference type="ARBA" id="ARBA00023163"/>
    </source>
</evidence>
<evidence type="ECO:0000259" key="6">
    <source>
        <dbReference type="Pfam" id="PF08281"/>
    </source>
</evidence>
<organism evidence="7 8">
    <name type="scientific">Acidiluteibacter ferrifornacis</name>
    <dbReference type="NCBI Taxonomy" id="2692424"/>
    <lineage>
        <taxon>Bacteria</taxon>
        <taxon>Pseudomonadati</taxon>
        <taxon>Bacteroidota</taxon>
        <taxon>Flavobacteriia</taxon>
        <taxon>Flavobacteriales</taxon>
        <taxon>Cryomorphaceae</taxon>
        <taxon>Acidiluteibacter</taxon>
    </lineage>
</organism>
<evidence type="ECO:0000313" key="8">
    <source>
        <dbReference type="Proteomes" id="UP000470771"/>
    </source>
</evidence>
<dbReference type="InterPro" id="IPR036388">
    <property type="entry name" value="WH-like_DNA-bd_sf"/>
</dbReference>
<dbReference type="Gene3D" id="1.10.10.10">
    <property type="entry name" value="Winged helix-like DNA-binding domain superfamily/Winged helix DNA-binding domain"/>
    <property type="match status" value="1"/>
</dbReference>
<dbReference type="Pfam" id="PF08281">
    <property type="entry name" value="Sigma70_r4_2"/>
    <property type="match status" value="1"/>
</dbReference>
<evidence type="ECO:0000259" key="5">
    <source>
        <dbReference type="Pfam" id="PF04542"/>
    </source>
</evidence>
<feature type="domain" description="RNA polymerase sigma factor 70 region 4 type 2" evidence="6">
    <location>
        <begin position="119"/>
        <end position="165"/>
    </location>
</feature>
<reference evidence="7 8" key="1">
    <citation type="submission" date="2019-12" db="EMBL/GenBank/DDBJ databases">
        <authorList>
            <person name="Zhao J."/>
        </authorList>
    </citation>
    <scope>NUCLEOTIDE SEQUENCE [LARGE SCALE GENOMIC DNA]</scope>
    <source>
        <strain evidence="7 8">S-15</strain>
    </source>
</reference>
<keyword evidence="8" id="KW-1185">Reference proteome</keyword>
<accession>A0A6N9NHF8</accession>
<dbReference type="GO" id="GO:0003677">
    <property type="term" value="F:DNA binding"/>
    <property type="evidence" value="ECO:0007669"/>
    <property type="project" value="InterPro"/>
</dbReference>
<dbReference type="SUPFAM" id="SSF88946">
    <property type="entry name" value="Sigma2 domain of RNA polymerase sigma factors"/>
    <property type="match status" value="1"/>
</dbReference>
<dbReference type="Gene3D" id="1.10.1740.10">
    <property type="match status" value="1"/>
</dbReference>
<gene>
    <name evidence="7" type="ORF">GQN54_02505</name>
</gene>
<dbReference type="InterPro" id="IPR014284">
    <property type="entry name" value="RNA_pol_sigma-70_dom"/>
</dbReference>
<evidence type="ECO:0000256" key="1">
    <source>
        <dbReference type="ARBA" id="ARBA00010641"/>
    </source>
</evidence>
<sequence>MREEELIKGCINEDQACQKALYQKFSGLMYAVCLRYAKHKAEAQDIMQDGFIKVFDNISKFSFNGSFEGWIRRIMVNTALNYYRRSSSHKEQIGIEEYQEGATEPMANSNLGEKELMIIIQQLPEGYKLVFNLYAIEGYSHKEIGEMLDITESTSRSQLSKARKWIQNILEKYNIDANV</sequence>
<evidence type="ECO:0000313" key="7">
    <source>
        <dbReference type="EMBL" id="NBG64971.1"/>
    </source>
</evidence>
<dbReference type="InterPro" id="IPR013325">
    <property type="entry name" value="RNA_pol_sigma_r2"/>
</dbReference>
<dbReference type="CDD" id="cd06171">
    <property type="entry name" value="Sigma70_r4"/>
    <property type="match status" value="1"/>
</dbReference>
<dbReference type="EMBL" id="WWNE01000003">
    <property type="protein sequence ID" value="NBG64971.1"/>
    <property type="molecule type" value="Genomic_DNA"/>
</dbReference>
<keyword evidence="3" id="KW-0731">Sigma factor</keyword>
<proteinExistence type="inferred from homology"/>
<feature type="domain" description="RNA polymerase sigma-70 region 2" evidence="5">
    <location>
        <begin position="21"/>
        <end position="87"/>
    </location>
</feature>
<dbReference type="Pfam" id="PF04542">
    <property type="entry name" value="Sigma70_r2"/>
    <property type="match status" value="1"/>
</dbReference>
<dbReference type="Proteomes" id="UP000470771">
    <property type="component" value="Unassembled WGS sequence"/>
</dbReference>